<gene>
    <name evidence="1" type="ORF">FC62_GL000996</name>
</gene>
<sequence length="52" mass="6131">MLIKDAAKIKPYVTQIKEYLDHKRKKFTIPIELFSTTRALVYTVAVEKCMRT</sequence>
<protein>
    <submittedName>
        <fullName evidence="1">Uncharacterized protein</fullName>
    </submittedName>
</protein>
<evidence type="ECO:0000313" key="2">
    <source>
        <dbReference type="Proteomes" id="UP000050909"/>
    </source>
</evidence>
<name>A0A0R1GWU5_9LACO</name>
<dbReference type="EMBL" id="AZCV01000002">
    <property type="protein sequence ID" value="KRK38217.1"/>
    <property type="molecule type" value="Genomic_DNA"/>
</dbReference>
<dbReference type="AlphaFoldDB" id="A0A0R1GWU5"/>
<proteinExistence type="predicted"/>
<reference evidence="1 2" key="1">
    <citation type="journal article" date="2015" name="Genome Announc.">
        <title>Expanding the biotechnology potential of lactobacilli through comparative genomics of 213 strains and associated genera.</title>
        <authorList>
            <person name="Sun Z."/>
            <person name="Harris H.M."/>
            <person name="McCann A."/>
            <person name="Guo C."/>
            <person name="Argimon S."/>
            <person name="Zhang W."/>
            <person name="Yang X."/>
            <person name="Jeffery I.B."/>
            <person name="Cooney J.C."/>
            <person name="Kagawa T.F."/>
            <person name="Liu W."/>
            <person name="Song Y."/>
            <person name="Salvetti E."/>
            <person name="Wrobel A."/>
            <person name="Rasinkangas P."/>
            <person name="Parkhill J."/>
            <person name="Rea M.C."/>
            <person name="O'Sullivan O."/>
            <person name="Ritari J."/>
            <person name="Douillard F.P."/>
            <person name="Paul Ross R."/>
            <person name="Yang R."/>
            <person name="Briner A.E."/>
            <person name="Felis G.E."/>
            <person name="de Vos W.M."/>
            <person name="Barrangou R."/>
            <person name="Klaenhammer T.R."/>
            <person name="Caufield P.W."/>
            <person name="Cui Y."/>
            <person name="Zhang H."/>
            <person name="O'Toole P.W."/>
        </authorList>
    </citation>
    <scope>NUCLEOTIDE SEQUENCE [LARGE SCALE GENOMIC DNA]</scope>
    <source>
        <strain evidence="1 2">DSM 20534</strain>
    </source>
</reference>
<dbReference type="PATRIC" id="fig|1423722.3.peg.1013"/>
<comment type="caution">
    <text evidence="1">The sequence shown here is derived from an EMBL/GenBank/DDBJ whole genome shotgun (WGS) entry which is preliminary data.</text>
</comment>
<dbReference type="Proteomes" id="UP000050909">
    <property type="component" value="Unassembled WGS sequence"/>
</dbReference>
<evidence type="ECO:0000313" key="1">
    <source>
        <dbReference type="EMBL" id="KRK38217.1"/>
    </source>
</evidence>
<keyword evidence="2" id="KW-1185">Reference proteome</keyword>
<accession>A0A0R1GWU5</accession>
<organism evidence="1 2">
    <name type="scientific">Amylolactobacillus amylotrophicus DSM 20534</name>
    <dbReference type="NCBI Taxonomy" id="1423722"/>
    <lineage>
        <taxon>Bacteria</taxon>
        <taxon>Bacillati</taxon>
        <taxon>Bacillota</taxon>
        <taxon>Bacilli</taxon>
        <taxon>Lactobacillales</taxon>
        <taxon>Lactobacillaceae</taxon>
        <taxon>Amylolactobacillus</taxon>
    </lineage>
</organism>